<evidence type="ECO:0000259" key="2">
    <source>
        <dbReference type="PROSITE" id="PS50089"/>
    </source>
</evidence>
<dbReference type="PROSITE" id="PS50089">
    <property type="entry name" value="ZF_RING_2"/>
    <property type="match status" value="1"/>
</dbReference>
<keyword evidence="1" id="KW-1133">Transmembrane helix</keyword>
<keyword evidence="1" id="KW-0812">Transmembrane</keyword>
<evidence type="ECO:0000256" key="1">
    <source>
        <dbReference type="SAM" id="Phobius"/>
    </source>
</evidence>
<dbReference type="Proteomes" id="UP001549366">
    <property type="component" value="Unassembled WGS sequence"/>
</dbReference>
<keyword evidence="4" id="KW-1185">Reference proteome</keyword>
<feature type="domain" description="RING-type" evidence="2">
    <location>
        <begin position="138"/>
        <end position="184"/>
    </location>
</feature>
<name>A0ABV2SJY8_9GAMM</name>
<dbReference type="Gene3D" id="3.30.40.10">
    <property type="entry name" value="Zinc/RING finger domain, C3HC4 (zinc finger)"/>
    <property type="match status" value="1"/>
</dbReference>
<protein>
    <recommendedName>
        <fullName evidence="2">RING-type domain-containing protein</fullName>
    </recommendedName>
</protein>
<feature type="transmembrane region" description="Helical" evidence="1">
    <location>
        <begin position="204"/>
        <end position="228"/>
    </location>
</feature>
<sequence length="244" mass="28119">MIFVCRLIGTSLAYTKDASTPLPSISRYTAQKLRLRPPTFLKYFFLIQFLRRLAYLRLAHCQSIFQTGRKMNTPVQPVVEGFRLDSQACLKRGTGELIHSPVIKEHSYQEYKIVKEYPMLRPSEPDPMLRPSEPNPMCAICHENIPENQVDTLDCGHKFGKKCISRWVEKCLTNGPPPNCPMCRQPIKTSIHERTSMRFRCRKLLVNIAIATAIISLLAIGAYGQYIWSDFRFRNNLLTVDRVL</sequence>
<dbReference type="PANTHER" id="PTHR12109">
    <property type="entry name" value="RING FINGER PROTEIN 141-RELATED"/>
    <property type="match status" value="1"/>
</dbReference>
<accession>A0ABV2SJY8</accession>
<organism evidence="3 4">
    <name type="scientific">Endozoicomonas lisbonensis</name>
    <dbReference type="NCBI Taxonomy" id="3120522"/>
    <lineage>
        <taxon>Bacteria</taxon>
        <taxon>Pseudomonadati</taxon>
        <taxon>Pseudomonadota</taxon>
        <taxon>Gammaproteobacteria</taxon>
        <taxon>Oceanospirillales</taxon>
        <taxon>Endozoicomonadaceae</taxon>
        <taxon>Endozoicomonas</taxon>
    </lineage>
</organism>
<proteinExistence type="predicted"/>
<keyword evidence="1" id="KW-0472">Membrane</keyword>
<reference evidence="3 4" key="1">
    <citation type="submission" date="2024-06" db="EMBL/GenBank/DDBJ databases">
        <title>Genomic Encyclopedia of Type Strains, Phase V (KMG-V): Genome sequencing to study the core and pangenomes of soil and plant-associated prokaryotes.</title>
        <authorList>
            <person name="Whitman W."/>
        </authorList>
    </citation>
    <scope>NUCLEOTIDE SEQUENCE [LARGE SCALE GENOMIC DNA]</scope>
    <source>
        <strain evidence="3 4">NE40</strain>
    </source>
</reference>
<dbReference type="InterPro" id="IPR001841">
    <property type="entry name" value="Znf_RING"/>
</dbReference>
<dbReference type="InterPro" id="IPR047126">
    <property type="entry name" value="RNF141-like"/>
</dbReference>
<comment type="caution">
    <text evidence="3">The sequence shown here is derived from an EMBL/GenBank/DDBJ whole genome shotgun (WGS) entry which is preliminary data.</text>
</comment>
<dbReference type="InterPro" id="IPR013083">
    <property type="entry name" value="Znf_RING/FYVE/PHD"/>
</dbReference>
<dbReference type="SUPFAM" id="SSF57850">
    <property type="entry name" value="RING/U-box"/>
    <property type="match status" value="1"/>
</dbReference>
<gene>
    <name evidence="3" type="ORF">V5J35_003270</name>
</gene>
<evidence type="ECO:0000313" key="3">
    <source>
        <dbReference type="EMBL" id="MET4758078.1"/>
    </source>
</evidence>
<dbReference type="Pfam" id="PF13639">
    <property type="entry name" value="zf-RING_2"/>
    <property type="match status" value="1"/>
</dbReference>
<dbReference type="EMBL" id="JBEWTB010000002">
    <property type="protein sequence ID" value="MET4758078.1"/>
    <property type="molecule type" value="Genomic_DNA"/>
</dbReference>
<dbReference type="SMART" id="SM00184">
    <property type="entry name" value="RING"/>
    <property type="match status" value="1"/>
</dbReference>
<evidence type="ECO:0000313" key="4">
    <source>
        <dbReference type="Proteomes" id="UP001549366"/>
    </source>
</evidence>